<evidence type="ECO:0000313" key="3">
    <source>
        <dbReference type="Proteomes" id="UP000807504"/>
    </source>
</evidence>
<evidence type="ECO:0000256" key="1">
    <source>
        <dbReference type="SAM" id="MobiDB-lite"/>
    </source>
</evidence>
<name>A0A8T0E8U1_ARGBR</name>
<reference evidence="2" key="2">
    <citation type="submission" date="2020-06" db="EMBL/GenBank/DDBJ databases">
        <authorList>
            <person name="Sheffer M."/>
        </authorList>
    </citation>
    <scope>NUCLEOTIDE SEQUENCE</scope>
</reference>
<feature type="region of interest" description="Disordered" evidence="1">
    <location>
        <begin position="22"/>
        <end position="76"/>
    </location>
</feature>
<comment type="caution">
    <text evidence="2">The sequence shown here is derived from an EMBL/GenBank/DDBJ whole genome shotgun (WGS) entry which is preliminary data.</text>
</comment>
<organism evidence="2 3">
    <name type="scientific">Argiope bruennichi</name>
    <name type="common">Wasp spider</name>
    <name type="synonym">Aranea bruennichi</name>
    <dbReference type="NCBI Taxonomy" id="94029"/>
    <lineage>
        <taxon>Eukaryota</taxon>
        <taxon>Metazoa</taxon>
        <taxon>Ecdysozoa</taxon>
        <taxon>Arthropoda</taxon>
        <taxon>Chelicerata</taxon>
        <taxon>Arachnida</taxon>
        <taxon>Araneae</taxon>
        <taxon>Araneomorphae</taxon>
        <taxon>Entelegynae</taxon>
        <taxon>Araneoidea</taxon>
        <taxon>Araneidae</taxon>
        <taxon>Argiope</taxon>
    </lineage>
</organism>
<feature type="compositionally biased region" description="Polar residues" evidence="1">
    <location>
        <begin position="143"/>
        <end position="154"/>
    </location>
</feature>
<feature type="region of interest" description="Disordered" evidence="1">
    <location>
        <begin position="194"/>
        <end position="231"/>
    </location>
</feature>
<proteinExistence type="predicted"/>
<dbReference type="Proteomes" id="UP000807504">
    <property type="component" value="Unassembled WGS sequence"/>
</dbReference>
<evidence type="ECO:0000313" key="2">
    <source>
        <dbReference type="EMBL" id="KAF8768249.1"/>
    </source>
</evidence>
<gene>
    <name evidence="2" type="ORF">HNY73_021089</name>
</gene>
<reference evidence="2" key="1">
    <citation type="journal article" date="2020" name="bioRxiv">
        <title>Chromosome-level reference genome of the European wasp spider Argiope bruennichi: a resource for studies on range expansion and evolutionary adaptation.</title>
        <authorList>
            <person name="Sheffer M.M."/>
            <person name="Hoppe A."/>
            <person name="Krehenwinkel H."/>
            <person name="Uhl G."/>
            <person name="Kuss A.W."/>
            <person name="Jensen L."/>
            <person name="Jensen C."/>
            <person name="Gillespie R.G."/>
            <person name="Hoff K.J."/>
            <person name="Prost S."/>
        </authorList>
    </citation>
    <scope>NUCLEOTIDE SEQUENCE</scope>
</reference>
<sequence length="286" mass="31466">MIIYKSSLFTIRIEFPCSKKSFKNSHLHNTRPQSSHSLPTPPKQPSTNPQSSHSLPTPPKQPPQGHSLALITTPPKQPSKATVLALITHAAKTTFHKATVLALITHAAKTTFHKATVLALITHAAKTPSTGHSPRTHTHAPKQPSTRPQSSHSLPTPPKQPPQGHSPRTHYPRRQNNLHKATVLALITHARQNNLPQGHSPRTHYPTPKKPPQGHSPRTHYPQPPKTQQHHYPQCCTSTFSYGIHPSPQTSNLKSTVIAFISHATIDRVAFKLSVGLHILVSFSKS</sequence>
<keyword evidence="3" id="KW-1185">Reference proteome</keyword>
<dbReference type="PRINTS" id="PR01217">
    <property type="entry name" value="PRICHEXTENSN"/>
</dbReference>
<dbReference type="EMBL" id="JABXBU010002230">
    <property type="protein sequence ID" value="KAF8768249.1"/>
    <property type="molecule type" value="Genomic_DNA"/>
</dbReference>
<protein>
    <submittedName>
        <fullName evidence="2">Uncharacterized protein</fullName>
    </submittedName>
</protein>
<accession>A0A8T0E8U1</accession>
<feature type="region of interest" description="Disordered" evidence="1">
    <location>
        <begin position="126"/>
        <end position="173"/>
    </location>
</feature>
<dbReference type="AlphaFoldDB" id="A0A8T0E8U1"/>
<feature type="compositionally biased region" description="Polar residues" evidence="1">
    <location>
        <begin position="45"/>
        <end position="55"/>
    </location>
</feature>